<accession>A0A167MM81</accession>
<evidence type="ECO:0000313" key="2">
    <source>
        <dbReference type="EMBL" id="OAA54529.1"/>
    </source>
</evidence>
<gene>
    <name evidence="2" type="ORF">SPI_08775</name>
</gene>
<reference evidence="2 3" key="1">
    <citation type="journal article" date="2016" name="Genome Biol. Evol.">
        <title>Divergent and convergent evolution of fungal pathogenicity.</title>
        <authorList>
            <person name="Shang Y."/>
            <person name="Xiao G."/>
            <person name="Zheng P."/>
            <person name="Cen K."/>
            <person name="Zhan S."/>
            <person name="Wang C."/>
        </authorList>
    </citation>
    <scope>NUCLEOTIDE SEQUENCE [LARGE SCALE GENOMIC DNA]</scope>
    <source>
        <strain evidence="2 3">RCEF 264</strain>
    </source>
</reference>
<proteinExistence type="predicted"/>
<dbReference type="Proteomes" id="UP000076874">
    <property type="component" value="Unassembled WGS sequence"/>
</dbReference>
<evidence type="ECO:0000313" key="3">
    <source>
        <dbReference type="Proteomes" id="UP000076874"/>
    </source>
</evidence>
<keyword evidence="1" id="KW-0472">Membrane</keyword>
<comment type="caution">
    <text evidence="2">The sequence shown here is derived from an EMBL/GenBank/DDBJ whole genome shotgun (WGS) entry which is preliminary data.</text>
</comment>
<evidence type="ECO:0000256" key="1">
    <source>
        <dbReference type="SAM" id="Phobius"/>
    </source>
</evidence>
<protein>
    <submittedName>
        <fullName evidence="2">Uncharacterized protein</fullName>
    </submittedName>
</protein>
<name>A0A167MM81_9HYPO</name>
<dbReference type="EMBL" id="AZHD01000023">
    <property type="protein sequence ID" value="OAA54529.1"/>
    <property type="molecule type" value="Genomic_DNA"/>
</dbReference>
<keyword evidence="1" id="KW-1133">Transmembrane helix</keyword>
<sequence length="257" mass="28977">MEENTNPSSYVSFPLVMNIFFSWAHATHFYICGNTKEDKRFCVEIHTGFYRQGLLGGRRGYHFHCGPNISDPVVAAVGYETMQEASVYNFSSDSIVILPPYDAYNPKSTTMTVEKMVARTTPDRRIVFAFSIEVGDKMRREPFEWRQINKGEDILADAGGFKLLRLSPKKHGVDEGATDTGETVAIFAWTNHWYGFANIASTHPFSLHLVGSAKLGQLGDRWALMAVLTALRLDNLHKQGRTHYSFIHHGEKIRAGN</sequence>
<dbReference type="AlphaFoldDB" id="A0A167MM81"/>
<organism evidence="2 3">
    <name type="scientific">Niveomyces insectorum RCEF 264</name>
    <dbReference type="NCBI Taxonomy" id="1081102"/>
    <lineage>
        <taxon>Eukaryota</taxon>
        <taxon>Fungi</taxon>
        <taxon>Dikarya</taxon>
        <taxon>Ascomycota</taxon>
        <taxon>Pezizomycotina</taxon>
        <taxon>Sordariomycetes</taxon>
        <taxon>Hypocreomycetidae</taxon>
        <taxon>Hypocreales</taxon>
        <taxon>Cordycipitaceae</taxon>
        <taxon>Niveomyces</taxon>
    </lineage>
</organism>
<feature type="transmembrane region" description="Helical" evidence="1">
    <location>
        <begin position="12"/>
        <end position="31"/>
    </location>
</feature>
<dbReference type="STRING" id="1081102.A0A167MM81"/>
<keyword evidence="3" id="KW-1185">Reference proteome</keyword>
<keyword evidence="1" id="KW-0812">Transmembrane</keyword>
<dbReference type="OrthoDB" id="5073671at2759"/>